<dbReference type="InterPro" id="IPR046456">
    <property type="entry name" value="PMI_typeI_C"/>
</dbReference>
<dbReference type="GO" id="GO:0033591">
    <property type="term" value="P:response to L-ascorbic acid"/>
    <property type="evidence" value="ECO:0007669"/>
    <property type="project" value="UniProtKB-ARBA"/>
</dbReference>
<reference evidence="15 16" key="1">
    <citation type="submission" date="2022-03" db="EMBL/GenBank/DDBJ databases">
        <authorList>
            <person name="Nunn A."/>
            <person name="Chopra R."/>
            <person name="Nunn A."/>
            <person name="Contreras Garrido A."/>
        </authorList>
    </citation>
    <scope>NUCLEOTIDE SEQUENCE [LARGE SCALE GENOMIC DNA]</scope>
</reference>
<accession>A0AAU9SE07</accession>
<dbReference type="PANTHER" id="PTHR10309">
    <property type="entry name" value="MANNOSE-6-PHOSPHATE ISOMERASE"/>
    <property type="match status" value="1"/>
</dbReference>
<keyword evidence="7 10" id="KW-0413">Isomerase</keyword>
<dbReference type="GO" id="GO:0005975">
    <property type="term" value="P:carbohydrate metabolic process"/>
    <property type="evidence" value="ECO:0007669"/>
    <property type="project" value="InterPro"/>
</dbReference>
<evidence type="ECO:0000256" key="5">
    <source>
        <dbReference type="ARBA" id="ARBA00022723"/>
    </source>
</evidence>
<keyword evidence="6 9" id="KW-0862">Zinc</keyword>
<evidence type="ECO:0000256" key="1">
    <source>
        <dbReference type="ARBA" id="ARBA00000757"/>
    </source>
</evidence>
<dbReference type="InterPro" id="IPR014710">
    <property type="entry name" value="RmlC-like_jellyroll"/>
</dbReference>
<dbReference type="FunFam" id="1.10.441.10:FF:000001">
    <property type="entry name" value="Mannose-6-phosphate isomerase"/>
    <property type="match status" value="1"/>
</dbReference>
<dbReference type="InterPro" id="IPR018050">
    <property type="entry name" value="Pmannose_isomerase-type1_CS"/>
</dbReference>
<dbReference type="FunFam" id="2.60.120.10:FF:000044">
    <property type="entry name" value="Mannose-6-phosphate isomerase"/>
    <property type="match status" value="1"/>
</dbReference>
<feature type="binding site" evidence="9">
    <location>
        <position position="153"/>
    </location>
    <ligand>
        <name>Zn(2+)</name>
        <dbReference type="ChEBI" id="CHEBI:29105"/>
    </ligand>
</feature>
<dbReference type="Proteomes" id="UP000836841">
    <property type="component" value="Chromosome 5"/>
</dbReference>
<dbReference type="PIRSF" id="PIRSF001480">
    <property type="entry name" value="Mannose-6-phosphate_isomerase"/>
    <property type="match status" value="1"/>
</dbReference>
<comment type="pathway">
    <text evidence="2">Nucleotide-sugar biosynthesis; GDP-alpha-D-mannose biosynthesis; alpha-D-mannose 1-phosphate from D-fructose 6-phosphate: step 1/2.</text>
</comment>
<feature type="domain" description="Phosphomannose isomerase type I catalytic" evidence="13">
    <location>
        <begin position="41"/>
        <end position="194"/>
    </location>
</feature>
<dbReference type="Pfam" id="PF20512">
    <property type="entry name" value="PMI_typeI_hel"/>
    <property type="match status" value="1"/>
</dbReference>
<evidence type="ECO:0000313" key="15">
    <source>
        <dbReference type="EMBL" id="CAH2065783.1"/>
    </source>
</evidence>
<proteinExistence type="inferred from homology"/>
<dbReference type="AlphaFoldDB" id="A0AAU9SE07"/>
<name>A0AAU9SE07_THLAR</name>
<evidence type="ECO:0000256" key="8">
    <source>
        <dbReference type="PIRSR" id="PIRSR001480-1"/>
    </source>
</evidence>
<dbReference type="NCBIfam" id="TIGR00218">
    <property type="entry name" value="manA"/>
    <property type="match status" value="1"/>
</dbReference>
<dbReference type="EMBL" id="OU466861">
    <property type="protein sequence ID" value="CAH2065783.1"/>
    <property type="molecule type" value="Genomic_DNA"/>
</dbReference>
<dbReference type="Pfam" id="PF20511">
    <property type="entry name" value="PMI_typeI_cat"/>
    <property type="match status" value="1"/>
</dbReference>
<evidence type="ECO:0000256" key="10">
    <source>
        <dbReference type="RuleBase" id="RU000611"/>
    </source>
</evidence>
<feature type="domain" description="Phosphomannose isomerase type I helical insertion" evidence="14">
    <location>
        <begin position="213"/>
        <end position="299"/>
    </location>
</feature>
<comment type="similarity">
    <text evidence="3 11">Belongs to the mannose-6-phosphate isomerase type 1 family.</text>
</comment>
<feature type="binding site" evidence="9">
    <location>
        <position position="319"/>
    </location>
    <ligand>
        <name>Zn(2+)</name>
        <dbReference type="ChEBI" id="CHEBI:29105"/>
    </ligand>
</feature>
<dbReference type="GO" id="GO:0009416">
    <property type="term" value="P:response to light stimulus"/>
    <property type="evidence" value="ECO:0007669"/>
    <property type="project" value="UniProtKB-ARBA"/>
</dbReference>
<dbReference type="InterPro" id="IPR011051">
    <property type="entry name" value="RmlC_Cupin_sf"/>
</dbReference>
<feature type="binding site" evidence="9">
    <location>
        <position position="180"/>
    </location>
    <ligand>
        <name>Zn(2+)</name>
        <dbReference type="ChEBI" id="CHEBI:29105"/>
    </ligand>
</feature>
<dbReference type="PANTHER" id="PTHR10309:SF0">
    <property type="entry name" value="MANNOSE-6-PHOSPHATE ISOMERASE"/>
    <property type="match status" value="1"/>
</dbReference>
<evidence type="ECO:0000256" key="9">
    <source>
        <dbReference type="PIRSR" id="PIRSR001480-2"/>
    </source>
</evidence>
<sequence length="464" mass="51529">MVFTSIYRYLLHLRRGFLFLLTHTIQTNGRDPAKLTVGEGILRLRCAVKNYEWGKLGRDSLVGRLHEANSGHRADPEIPHAELWMGTHESGPSHVVKEEEFGSGHDGSECMVTLKSWLSDNPGLLGSTVVDKWGCDLPFIFKVLSVTKALSIQAHPNKALAEKLHKEDPLLYRDANHKPEIALAITPFEALCGFVSLKELKEVIANVLEITELVGSKAADQIFDVNEDDGDETSVKSVVRLLFTQLMSASSNETKQVISQMKIRLISETNHRELSEKEKLVLELEKQYPGDIGVISAFFFNYVKLNPGEALYLDANEPHAYISGDCVECMAASDNVVRAGLTPKHRDVETLCSMLTYKLGDPEILKGFSLNPYITRYLPPFDEFEVDHCDLPLGKSTAFPAVPGPSVYLVIEGKGKLQTGSFQLSVNLGDVLFVPAHNEIHVTGESDVMKIYRAGVSSRFFQTL</sequence>
<dbReference type="Gene3D" id="2.60.120.10">
    <property type="entry name" value="Jelly Rolls"/>
    <property type="match status" value="2"/>
</dbReference>
<dbReference type="PROSITE" id="PS00966">
    <property type="entry name" value="PMI_I_2"/>
    <property type="match status" value="1"/>
</dbReference>
<dbReference type="SUPFAM" id="SSF51182">
    <property type="entry name" value="RmlC-like cupins"/>
    <property type="match status" value="1"/>
</dbReference>
<gene>
    <name evidence="15" type="ORF">TAV2_LOCUS15328</name>
</gene>
<dbReference type="GO" id="GO:0010043">
    <property type="term" value="P:response to zinc ion"/>
    <property type="evidence" value="ECO:0007669"/>
    <property type="project" value="UniProtKB-ARBA"/>
</dbReference>
<evidence type="ECO:0000256" key="4">
    <source>
        <dbReference type="ARBA" id="ARBA00011956"/>
    </source>
</evidence>
<comment type="cofactor">
    <cofactor evidence="9 10">
        <name>Zn(2+)</name>
        <dbReference type="ChEBI" id="CHEBI:29105"/>
    </cofactor>
    <text evidence="9 10">Binds 1 zinc ion per subunit.</text>
</comment>
<evidence type="ECO:0000256" key="3">
    <source>
        <dbReference type="ARBA" id="ARBA00010772"/>
    </source>
</evidence>
<keyword evidence="5 9" id="KW-0479">Metal-binding</keyword>
<evidence type="ECO:0000259" key="14">
    <source>
        <dbReference type="Pfam" id="PF20512"/>
    </source>
</evidence>
<dbReference type="PROSITE" id="PS00965">
    <property type="entry name" value="PMI_I_1"/>
    <property type="match status" value="1"/>
</dbReference>
<dbReference type="GO" id="GO:0005829">
    <property type="term" value="C:cytosol"/>
    <property type="evidence" value="ECO:0007669"/>
    <property type="project" value="TreeGrafter"/>
</dbReference>
<dbReference type="EC" id="5.3.1.8" evidence="4 10"/>
<evidence type="ECO:0000256" key="7">
    <source>
        <dbReference type="ARBA" id="ARBA00023235"/>
    </source>
</evidence>
<dbReference type="GO" id="GO:0008270">
    <property type="term" value="F:zinc ion binding"/>
    <property type="evidence" value="ECO:0007669"/>
    <property type="project" value="InterPro"/>
</dbReference>
<evidence type="ECO:0000256" key="11">
    <source>
        <dbReference type="RuleBase" id="RU004189"/>
    </source>
</evidence>
<feature type="domain" description="Phosphomannose isomerase type I C-terminal" evidence="12">
    <location>
        <begin position="378"/>
        <end position="420"/>
    </location>
</feature>
<dbReference type="Gene3D" id="1.10.441.10">
    <property type="entry name" value="Phosphomannose Isomerase, domain 2"/>
    <property type="match status" value="1"/>
</dbReference>
<dbReference type="InterPro" id="IPR046457">
    <property type="entry name" value="PMI_typeI_cat"/>
</dbReference>
<dbReference type="PRINTS" id="PR00714">
    <property type="entry name" value="MAN6PISMRASE"/>
</dbReference>
<dbReference type="GO" id="GO:0046686">
    <property type="term" value="P:response to cadmium ion"/>
    <property type="evidence" value="ECO:0007669"/>
    <property type="project" value="UniProtKB-ARBA"/>
</dbReference>
<dbReference type="InterPro" id="IPR001250">
    <property type="entry name" value="Man6P_Isoase-1"/>
</dbReference>
<feature type="binding site" evidence="9">
    <location>
        <position position="155"/>
    </location>
    <ligand>
        <name>Zn(2+)</name>
        <dbReference type="ChEBI" id="CHEBI:29105"/>
    </ligand>
</feature>
<dbReference type="GO" id="GO:0004476">
    <property type="term" value="F:mannose-6-phosphate isomerase activity"/>
    <property type="evidence" value="ECO:0007669"/>
    <property type="project" value="UniProtKB-EC"/>
</dbReference>
<dbReference type="GO" id="GO:0009298">
    <property type="term" value="P:GDP-mannose biosynthetic process"/>
    <property type="evidence" value="ECO:0007669"/>
    <property type="project" value="InterPro"/>
</dbReference>
<evidence type="ECO:0000259" key="13">
    <source>
        <dbReference type="Pfam" id="PF20511"/>
    </source>
</evidence>
<evidence type="ECO:0000313" key="16">
    <source>
        <dbReference type="Proteomes" id="UP000836841"/>
    </source>
</evidence>
<dbReference type="InterPro" id="IPR046458">
    <property type="entry name" value="PMI_typeI_hel"/>
</dbReference>
<keyword evidence="16" id="KW-1185">Reference proteome</keyword>
<dbReference type="CDD" id="cd07011">
    <property type="entry name" value="cupin_PMI_type_I_N"/>
    <property type="match status" value="1"/>
</dbReference>
<evidence type="ECO:0000259" key="12">
    <source>
        <dbReference type="Pfam" id="PF01238"/>
    </source>
</evidence>
<comment type="catalytic activity">
    <reaction evidence="1 10">
        <text>D-mannose 6-phosphate = D-fructose 6-phosphate</text>
        <dbReference type="Rhea" id="RHEA:12356"/>
        <dbReference type="ChEBI" id="CHEBI:58735"/>
        <dbReference type="ChEBI" id="CHEBI:61527"/>
        <dbReference type="EC" id="5.3.1.8"/>
    </reaction>
</comment>
<protein>
    <recommendedName>
        <fullName evidence="4 10">Mannose-6-phosphate isomerase</fullName>
        <ecNumber evidence="4 10">5.3.1.8</ecNumber>
    </recommendedName>
</protein>
<evidence type="ECO:0000256" key="6">
    <source>
        <dbReference type="ARBA" id="ARBA00022833"/>
    </source>
</evidence>
<dbReference type="Pfam" id="PF01238">
    <property type="entry name" value="PMI_typeI_C"/>
    <property type="match status" value="1"/>
</dbReference>
<dbReference type="InterPro" id="IPR016305">
    <property type="entry name" value="Mannose-6-P_Isomerase"/>
</dbReference>
<organism evidence="15 16">
    <name type="scientific">Thlaspi arvense</name>
    <name type="common">Field penny-cress</name>
    <dbReference type="NCBI Taxonomy" id="13288"/>
    <lineage>
        <taxon>Eukaryota</taxon>
        <taxon>Viridiplantae</taxon>
        <taxon>Streptophyta</taxon>
        <taxon>Embryophyta</taxon>
        <taxon>Tracheophyta</taxon>
        <taxon>Spermatophyta</taxon>
        <taxon>Magnoliopsida</taxon>
        <taxon>eudicotyledons</taxon>
        <taxon>Gunneridae</taxon>
        <taxon>Pentapetalae</taxon>
        <taxon>rosids</taxon>
        <taxon>malvids</taxon>
        <taxon>Brassicales</taxon>
        <taxon>Brassicaceae</taxon>
        <taxon>Thlaspideae</taxon>
        <taxon>Thlaspi</taxon>
    </lineage>
</organism>
<evidence type="ECO:0000256" key="2">
    <source>
        <dbReference type="ARBA" id="ARBA00004666"/>
    </source>
</evidence>
<feature type="active site" evidence="8">
    <location>
        <position position="338"/>
    </location>
</feature>